<keyword evidence="1" id="KW-0472">Membrane</keyword>
<keyword evidence="1" id="KW-1133">Transmembrane helix</keyword>
<dbReference type="STRING" id="713588.SAMN05421789_104225"/>
<keyword evidence="1" id="KW-0812">Transmembrane</keyword>
<evidence type="ECO:0000313" key="4">
    <source>
        <dbReference type="Proteomes" id="UP000185839"/>
    </source>
</evidence>
<reference evidence="4" key="1">
    <citation type="submission" date="2017-01" db="EMBL/GenBank/DDBJ databases">
        <authorList>
            <person name="Varghese N."/>
            <person name="Submissions S."/>
        </authorList>
    </citation>
    <scope>NUCLEOTIDE SEQUENCE [LARGE SCALE GENOMIC DNA]</scope>
    <source>
        <strain evidence="4">DSM 23145</strain>
    </source>
</reference>
<dbReference type="EMBL" id="FTOI01000004">
    <property type="protein sequence ID" value="SIS68906.1"/>
    <property type="molecule type" value="Genomic_DNA"/>
</dbReference>
<dbReference type="Gene3D" id="3.30.565.10">
    <property type="entry name" value="Histidine kinase-like ATPase, C-terminal domain"/>
    <property type="match status" value="1"/>
</dbReference>
<evidence type="ECO:0000259" key="2">
    <source>
        <dbReference type="Pfam" id="PF06580"/>
    </source>
</evidence>
<dbReference type="InterPro" id="IPR010559">
    <property type="entry name" value="Sig_transdc_His_kin_internal"/>
</dbReference>
<dbReference type="PANTHER" id="PTHR34220">
    <property type="entry name" value="SENSOR HISTIDINE KINASE YPDA"/>
    <property type="match status" value="1"/>
</dbReference>
<accession>A0A1N7L555</accession>
<dbReference type="Pfam" id="PF06580">
    <property type="entry name" value="His_kinase"/>
    <property type="match status" value="1"/>
</dbReference>
<feature type="transmembrane region" description="Helical" evidence="1">
    <location>
        <begin position="48"/>
        <end position="65"/>
    </location>
</feature>
<organism evidence="3 4">
    <name type="scientific">Kaistella chaponensis</name>
    <dbReference type="NCBI Taxonomy" id="713588"/>
    <lineage>
        <taxon>Bacteria</taxon>
        <taxon>Pseudomonadati</taxon>
        <taxon>Bacteroidota</taxon>
        <taxon>Flavobacteriia</taxon>
        <taxon>Flavobacteriales</taxon>
        <taxon>Weeksellaceae</taxon>
        <taxon>Chryseobacterium group</taxon>
        <taxon>Kaistella</taxon>
    </lineage>
</organism>
<evidence type="ECO:0000256" key="1">
    <source>
        <dbReference type="SAM" id="Phobius"/>
    </source>
</evidence>
<dbReference type="GO" id="GO:0000155">
    <property type="term" value="F:phosphorelay sensor kinase activity"/>
    <property type="evidence" value="ECO:0007669"/>
    <property type="project" value="InterPro"/>
</dbReference>
<evidence type="ECO:0000313" key="3">
    <source>
        <dbReference type="EMBL" id="SIS68906.1"/>
    </source>
</evidence>
<feature type="transmembrane region" description="Helical" evidence="1">
    <location>
        <begin position="113"/>
        <end position="137"/>
    </location>
</feature>
<keyword evidence="3" id="KW-0808">Transferase</keyword>
<keyword evidence="3" id="KW-0418">Kinase</keyword>
<protein>
    <submittedName>
        <fullName evidence="3">Histidine kinase</fullName>
    </submittedName>
</protein>
<proteinExistence type="predicted"/>
<dbReference type="GO" id="GO:0016020">
    <property type="term" value="C:membrane"/>
    <property type="evidence" value="ECO:0007669"/>
    <property type="project" value="InterPro"/>
</dbReference>
<gene>
    <name evidence="3" type="ORF">SAMN05421789_104225</name>
</gene>
<name>A0A1N7L555_9FLAO</name>
<feature type="transmembrane region" description="Helical" evidence="1">
    <location>
        <begin position="71"/>
        <end position="92"/>
    </location>
</feature>
<dbReference type="InterPro" id="IPR050640">
    <property type="entry name" value="Bact_2-comp_sensor_kinase"/>
</dbReference>
<sequence>MKDKILYHLIFWVLYTLLEIYLDFAWLKYQFPKISDLQRFWYAMNGELGYLVVKIPVVYICLYFVDHPSHYFNFFIKKFVAVLFVILCGVMLHRIYVHDIIYPFIYNQVEGEARFVSIGLFNGFMDLLFVIALAFGAEKSLQKIEIKNQLSEITNQKLDAELRLLKTQINPHFLFNTLNNIYGLSLIKSDQTSEIILKLAKIMRYNIFDSAKNEVPIDKEIENIQDFIDIHKIRHHSLTVEFSHEVDNKLQGISPLILLHFVENAFKHGVSESRFDSFIKIYLSVQNNILFYSVLNSKEENPNKESTKIGLKNIKRQLELLYPNHNLQIHENEKFFEIKLKICFNNK</sequence>
<feature type="transmembrane region" description="Helical" evidence="1">
    <location>
        <begin position="6"/>
        <end position="27"/>
    </location>
</feature>
<dbReference type="InterPro" id="IPR036890">
    <property type="entry name" value="HATPase_C_sf"/>
</dbReference>
<dbReference type="OrthoDB" id="9809908at2"/>
<feature type="domain" description="Signal transduction histidine kinase internal region" evidence="2">
    <location>
        <begin position="160"/>
        <end position="236"/>
    </location>
</feature>
<dbReference type="PANTHER" id="PTHR34220:SF7">
    <property type="entry name" value="SENSOR HISTIDINE KINASE YPDA"/>
    <property type="match status" value="1"/>
</dbReference>
<dbReference type="AlphaFoldDB" id="A0A1N7L555"/>
<dbReference type="Proteomes" id="UP000185839">
    <property type="component" value="Unassembled WGS sequence"/>
</dbReference>
<keyword evidence="4" id="KW-1185">Reference proteome</keyword>
<dbReference type="RefSeq" id="WP_076386435.1">
    <property type="nucleotide sequence ID" value="NZ_FTOI01000004.1"/>
</dbReference>